<dbReference type="SUPFAM" id="SSF51182">
    <property type="entry name" value="RmlC-like cupins"/>
    <property type="match status" value="1"/>
</dbReference>
<dbReference type="Gene3D" id="2.60.120.10">
    <property type="entry name" value="Jelly Rolls"/>
    <property type="match status" value="1"/>
</dbReference>
<keyword evidence="2" id="KW-1185">Reference proteome</keyword>
<reference evidence="1 2" key="1">
    <citation type="journal article" date="2014" name="BMC Genomics">
        <title>Genome based analysis of type-I polyketide synthase and nonribosomal peptide synthetase gene clusters in seven strains of five representative Nocardia species.</title>
        <authorList>
            <person name="Komaki H."/>
            <person name="Ichikawa N."/>
            <person name="Hosoyama A."/>
            <person name="Takahashi-Nakaguchi A."/>
            <person name="Matsuzawa T."/>
            <person name="Suzuki K."/>
            <person name="Fujita N."/>
            <person name="Gonoi T."/>
        </authorList>
    </citation>
    <scope>NUCLEOTIDE SEQUENCE [LARGE SCALE GENOMIC DNA]</scope>
    <source>
        <strain evidence="1 2">NBRC 15531</strain>
    </source>
</reference>
<evidence type="ECO:0000313" key="2">
    <source>
        <dbReference type="Proteomes" id="UP000017048"/>
    </source>
</evidence>
<name>U5EDQ1_NOCAS</name>
<dbReference type="eggNOG" id="COG1917">
    <property type="taxonomic scope" value="Bacteria"/>
</dbReference>
<dbReference type="AlphaFoldDB" id="U5EDQ1"/>
<dbReference type="RefSeq" id="WP_019049935.1">
    <property type="nucleotide sequence ID" value="NZ_BAFO02000031.1"/>
</dbReference>
<protein>
    <recommendedName>
        <fullName evidence="3">Cupin 2 conserved barrel domain-containing protein</fullName>
    </recommendedName>
</protein>
<organism evidence="1 2">
    <name type="scientific">Nocardia asteroides NBRC 15531</name>
    <dbReference type="NCBI Taxonomy" id="1110697"/>
    <lineage>
        <taxon>Bacteria</taxon>
        <taxon>Bacillati</taxon>
        <taxon>Actinomycetota</taxon>
        <taxon>Actinomycetes</taxon>
        <taxon>Mycobacteriales</taxon>
        <taxon>Nocardiaceae</taxon>
        <taxon>Nocardia</taxon>
    </lineage>
</organism>
<accession>U5EDQ1</accession>
<dbReference type="STRING" id="1824.SAMN05444423_101529"/>
<dbReference type="Proteomes" id="UP000017048">
    <property type="component" value="Unassembled WGS sequence"/>
</dbReference>
<dbReference type="InterPro" id="IPR014710">
    <property type="entry name" value="RmlC-like_jellyroll"/>
</dbReference>
<evidence type="ECO:0000313" key="1">
    <source>
        <dbReference type="EMBL" id="GAD85470.1"/>
    </source>
</evidence>
<proteinExistence type="predicted"/>
<evidence type="ECO:0008006" key="3">
    <source>
        <dbReference type="Google" id="ProtNLM"/>
    </source>
</evidence>
<dbReference type="InterPro" id="IPR011051">
    <property type="entry name" value="RmlC_Cupin_sf"/>
</dbReference>
<sequence>MTWWRARPFQPNPAPAVGTASRTLLRLRLADHDIVVRRTRIAPGGTSGWHYHDGTLFVLVTRGTLDHPYLERGPARYPRWHLFREPSGPRNAHVARNLGSTEVRILVLYVNPAGSPLSHHVTPS</sequence>
<gene>
    <name evidence="1" type="ORF">NCAST_31_01660</name>
</gene>
<dbReference type="GeneID" id="91514186"/>
<dbReference type="EMBL" id="BAFO02000031">
    <property type="protein sequence ID" value="GAD85470.1"/>
    <property type="molecule type" value="Genomic_DNA"/>
</dbReference>
<dbReference type="OrthoDB" id="129561at2"/>
<comment type="caution">
    <text evidence="1">The sequence shown here is derived from an EMBL/GenBank/DDBJ whole genome shotgun (WGS) entry which is preliminary data.</text>
</comment>